<dbReference type="EMBL" id="JBHUDO010000004">
    <property type="protein sequence ID" value="MFD1647817.1"/>
    <property type="molecule type" value="Genomic_DNA"/>
</dbReference>
<dbReference type="GO" id="GO:0016787">
    <property type="term" value="F:hydrolase activity"/>
    <property type="evidence" value="ECO:0007669"/>
    <property type="project" value="UniProtKB-KW"/>
</dbReference>
<dbReference type="Proteomes" id="UP001597034">
    <property type="component" value="Unassembled WGS sequence"/>
</dbReference>
<protein>
    <submittedName>
        <fullName evidence="2">Alpha/beta fold hydrolase</fullName>
    </submittedName>
</protein>
<dbReference type="RefSeq" id="WP_256401705.1">
    <property type="nucleotide sequence ID" value="NZ_JANHJR010000004.1"/>
</dbReference>
<organism evidence="2 3">
    <name type="scientific">Haloarchaeobius litoreus</name>
    <dbReference type="NCBI Taxonomy" id="755306"/>
    <lineage>
        <taxon>Archaea</taxon>
        <taxon>Methanobacteriati</taxon>
        <taxon>Methanobacteriota</taxon>
        <taxon>Stenosarchaea group</taxon>
        <taxon>Halobacteria</taxon>
        <taxon>Halobacteriales</taxon>
        <taxon>Halorubellaceae</taxon>
        <taxon>Haloarchaeobius</taxon>
    </lineage>
</organism>
<evidence type="ECO:0000313" key="2">
    <source>
        <dbReference type="EMBL" id="MFD1647817.1"/>
    </source>
</evidence>
<reference evidence="2 3" key="1">
    <citation type="journal article" date="2019" name="Int. J. Syst. Evol. Microbiol.">
        <title>The Global Catalogue of Microorganisms (GCM) 10K type strain sequencing project: providing services to taxonomists for standard genome sequencing and annotation.</title>
        <authorList>
            <consortium name="The Broad Institute Genomics Platform"/>
            <consortium name="The Broad Institute Genome Sequencing Center for Infectious Disease"/>
            <person name="Wu L."/>
            <person name="Ma J."/>
        </authorList>
    </citation>
    <scope>NUCLEOTIDE SEQUENCE [LARGE SCALE GENOMIC DNA]</scope>
    <source>
        <strain evidence="2 3">CGMCC 1.10390</strain>
    </source>
</reference>
<dbReference type="AlphaFoldDB" id="A0ABD6DQZ9"/>
<dbReference type="Gene3D" id="3.40.50.1820">
    <property type="entry name" value="alpha/beta hydrolase"/>
    <property type="match status" value="1"/>
</dbReference>
<keyword evidence="3" id="KW-1185">Reference proteome</keyword>
<dbReference type="InterPro" id="IPR050266">
    <property type="entry name" value="AB_hydrolase_sf"/>
</dbReference>
<feature type="domain" description="AB hydrolase-1" evidence="1">
    <location>
        <begin position="23"/>
        <end position="253"/>
    </location>
</feature>
<comment type="caution">
    <text evidence="2">The sequence shown here is derived from an EMBL/GenBank/DDBJ whole genome shotgun (WGS) entry which is preliminary data.</text>
</comment>
<dbReference type="InterPro" id="IPR029058">
    <property type="entry name" value="AB_hydrolase_fold"/>
</dbReference>
<dbReference type="InterPro" id="IPR000073">
    <property type="entry name" value="AB_hydrolase_1"/>
</dbReference>
<proteinExistence type="predicted"/>
<sequence>MKRVTSADGTRIVYDRHGEGPPMVLLHGDATGKEYWKPVTPLLSGEYTLTISDRRGRGRSGDTEPYSLQREIEDARAVIDSVDGEPVVFGHSFGGLQAIEAARDRAVRAVVAYEPAILVGEYREQADLAARMQERLDAGDPEGAMKRHVKEVIHGGELEGAALDEWLEEWPVWPEYVTFVEDSVRMNRALESYELPERIDLEAPTLLLTGTEAPSHLRDGVRAAHESLVDSRLVEFDGLSHMGPNEAPEQVVETVRSFLAATDAEATTD</sequence>
<name>A0ABD6DQZ9_9EURY</name>
<accession>A0ABD6DQZ9</accession>
<evidence type="ECO:0000259" key="1">
    <source>
        <dbReference type="Pfam" id="PF12697"/>
    </source>
</evidence>
<evidence type="ECO:0000313" key="3">
    <source>
        <dbReference type="Proteomes" id="UP001597034"/>
    </source>
</evidence>
<keyword evidence="2" id="KW-0378">Hydrolase</keyword>
<gene>
    <name evidence="2" type="ORF">ACFSBL_19160</name>
</gene>
<dbReference type="SUPFAM" id="SSF53474">
    <property type="entry name" value="alpha/beta-Hydrolases"/>
    <property type="match status" value="1"/>
</dbReference>
<dbReference type="Pfam" id="PF12697">
    <property type="entry name" value="Abhydrolase_6"/>
    <property type="match status" value="1"/>
</dbReference>
<dbReference type="PANTHER" id="PTHR43798">
    <property type="entry name" value="MONOACYLGLYCEROL LIPASE"/>
    <property type="match status" value="1"/>
</dbReference>